<dbReference type="AlphaFoldDB" id="A0A7W5BU45"/>
<accession>A0A7W5BU45</accession>
<evidence type="ECO:0000256" key="1">
    <source>
        <dbReference type="SAM" id="Phobius"/>
    </source>
</evidence>
<dbReference type="RefSeq" id="WP_245438690.1">
    <property type="nucleotide sequence ID" value="NZ_JACHXH010000046.1"/>
</dbReference>
<keyword evidence="3" id="KW-1185">Reference proteome</keyword>
<dbReference type="EMBL" id="JACHXH010000046">
    <property type="protein sequence ID" value="MBB3139065.1"/>
    <property type="molecule type" value="Genomic_DNA"/>
</dbReference>
<reference evidence="2 3" key="1">
    <citation type="submission" date="2020-08" db="EMBL/GenBank/DDBJ databases">
        <title>Genomic Encyclopedia of Type Strains, Phase III (KMG-III): the genomes of soil and plant-associated and newly described type strains.</title>
        <authorList>
            <person name="Whitman W."/>
        </authorList>
    </citation>
    <scope>NUCLEOTIDE SEQUENCE [LARGE SCALE GENOMIC DNA]</scope>
    <source>
        <strain evidence="2 3">CECT 4113</strain>
    </source>
</reference>
<protein>
    <submittedName>
        <fullName evidence="2">Uncharacterized protein</fullName>
    </submittedName>
</protein>
<organism evidence="2 3">
    <name type="scientific">Rhizobium pisi</name>
    <dbReference type="NCBI Taxonomy" id="574561"/>
    <lineage>
        <taxon>Bacteria</taxon>
        <taxon>Pseudomonadati</taxon>
        <taxon>Pseudomonadota</taxon>
        <taxon>Alphaproteobacteria</taxon>
        <taxon>Hyphomicrobiales</taxon>
        <taxon>Rhizobiaceae</taxon>
        <taxon>Rhizobium/Agrobacterium group</taxon>
        <taxon>Rhizobium</taxon>
    </lineage>
</organism>
<name>A0A7W5BU45_9HYPH</name>
<evidence type="ECO:0000313" key="3">
    <source>
        <dbReference type="Proteomes" id="UP000518315"/>
    </source>
</evidence>
<gene>
    <name evidence="2" type="ORF">FHS26_006846</name>
</gene>
<comment type="caution">
    <text evidence="2">The sequence shown here is derived from an EMBL/GenBank/DDBJ whole genome shotgun (WGS) entry which is preliminary data.</text>
</comment>
<feature type="transmembrane region" description="Helical" evidence="1">
    <location>
        <begin position="88"/>
        <end position="105"/>
    </location>
</feature>
<keyword evidence="1" id="KW-0812">Transmembrane</keyword>
<dbReference type="Proteomes" id="UP000518315">
    <property type="component" value="Unassembled WGS sequence"/>
</dbReference>
<sequence length="205" mass="23066">MEADDRDTLRQECNVDPPWMLDFNQVTDGHSSIANRDRSATQPVLVLRPSTRALISFVCVMAICFVYLSLIAVGQIEMSRPTSGVGEGLFAILFLVITVVVVVKARQMDFTKPIMVIGPDGITGQKLPKLIPWSMIERVDIPQTGRAGLIYLTVRKDADPEILEHLRRWQPFENRTFGIPHRIPGFSSSEVKDIVNRFFENSRPG</sequence>
<keyword evidence="1" id="KW-1133">Transmembrane helix</keyword>
<proteinExistence type="predicted"/>
<feature type="transmembrane region" description="Helical" evidence="1">
    <location>
        <begin position="53"/>
        <end position="76"/>
    </location>
</feature>
<keyword evidence="1" id="KW-0472">Membrane</keyword>
<evidence type="ECO:0000313" key="2">
    <source>
        <dbReference type="EMBL" id="MBB3139065.1"/>
    </source>
</evidence>